<evidence type="ECO:0000256" key="2">
    <source>
        <dbReference type="SAM" id="SignalP"/>
    </source>
</evidence>
<dbReference type="RefSeq" id="XP_022497989.1">
    <property type="nucleotide sequence ID" value="XM_022646050.1"/>
</dbReference>
<dbReference type="Proteomes" id="UP000185904">
    <property type="component" value="Unassembled WGS sequence"/>
</dbReference>
<dbReference type="AlphaFoldDB" id="A0A178CSJ2"/>
<keyword evidence="4" id="KW-1185">Reference proteome</keyword>
<dbReference type="GeneID" id="34591177"/>
<organism evidence="3 4">
    <name type="scientific">Fonsecaea nubica</name>
    <dbReference type="NCBI Taxonomy" id="856822"/>
    <lineage>
        <taxon>Eukaryota</taxon>
        <taxon>Fungi</taxon>
        <taxon>Dikarya</taxon>
        <taxon>Ascomycota</taxon>
        <taxon>Pezizomycotina</taxon>
        <taxon>Eurotiomycetes</taxon>
        <taxon>Chaetothyriomycetidae</taxon>
        <taxon>Chaetothyriales</taxon>
        <taxon>Herpotrichiellaceae</taxon>
        <taxon>Fonsecaea</taxon>
    </lineage>
</organism>
<evidence type="ECO:0000256" key="1">
    <source>
        <dbReference type="SAM" id="MobiDB-lite"/>
    </source>
</evidence>
<feature type="region of interest" description="Disordered" evidence="1">
    <location>
        <begin position="73"/>
        <end position="263"/>
    </location>
</feature>
<gene>
    <name evidence="3" type="ORF">AYO20_07766</name>
</gene>
<feature type="compositionally biased region" description="Low complexity" evidence="1">
    <location>
        <begin position="73"/>
        <end position="87"/>
    </location>
</feature>
<sequence>MLFVRSLCLFAIVAVRVSSAAQSWHAANGDEVVTITHTNTHYVCPCETSTPVKNLNPVPTGGWADWAASASSSPLVRGTTSSRRTSTAGPWPGSVSSRTTKTTTVSSSGPGYTQTSSSTSSHTVGETISFTSSSSTTSTASSTSSGTVGGTLSFTSSSTTSASSSTSASASTSSTESTTSLSSMESPATTSATTTSLSTTTISSTTADATSTTTATTTSDTTTTTIPTTTSDATSTTTPTITSTTTSETTPTTSTTTTTTTTTTSVNACPTGTYVIQSSSNNNYAWIGEYVGGQYLVVFNQPAIETAAEFSWVEDVDGTCMLGPTAVPGLSTYVLDQPGEFVDFHYLFLSNPALAAASDLEPSKVACSVDSANELYCAVEDQDVLQLFNNVWTIAATDQGYGTATFTLVQTL</sequence>
<feature type="signal peptide" evidence="2">
    <location>
        <begin position="1"/>
        <end position="20"/>
    </location>
</feature>
<protein>
    <recommendedName>
        <fullName evidence="5">Ig-like domain-containing protein</fullName>
    </recommendedName>
</protein>
<dbReference type="EMBL" id="LVCJ01000056">
    <property type="protein sequence ID" value="OAL32809.1"/>
    <property type="molecule type" value="Genomic_DNA"/>
</dbReference>
<keyword evidence="2" id="KW-0732">Signal</keyword>
<accession>A0A178CSJ2</accession>
<name>A0A178CSJ2_9EURO</name>
<feature type="chain" id="PRO_5008083847" description="Ig-like domain-containing protein" evidence="2">
    <location>
        <begin position="21"/>
        <end position="412"/>
    </location>
</feature>
<proteinExistence type="predicted"/>
<evidence type="ECO:0008006" key="5">
    <source>
        <dbReference type="Google" id="ProtNLM"/>
    </source>
</evidence>
<dbReference type="OrthoDB" id="4161709at2759"/>
<feature type="compositionally biased region" description="Low complexity" evidence="1">
    <location>
        <begin position="94"/>
        <end position="263"/>
    </location>
</feature>
<evidence type="ECO:0000313" key="3">
    <source>
        <dbReference type="EMBL" id="OAL32809.1"/>
    </source>
</evidence>
<reference evidence="3 4" key="1">
    <citation type="submission" date="2016-03" db="EMBL/GenBank/DDBJ databases">
        <title>The draft genome sequence of Fonsecaea nubica causative agent of cutaneous subcutaneous infection in human host.</title>
        <authorList>
            <person name="Costa F."/>
            <person name="Sybren D.H."/>
            <person name="Raittz R.T."/>
            <person name="Weiss V.A."/>
            <person name="Leao A.C."/>
            <person name="Gomes R."/>
            <person name="De Souza E.M."/>
            <person name="Pedrosa F.O."/>
            <person name="Steffens M.B."/>
            <person name="Bombassaro A."/>
            <person name="Tadra-Sfeir M.Z."/>
            <person name="Moreno L.F."/>
            <person name="Najafzadeh M.J."/>
            <person name="Felipe M.S."/>
            <person name="Teixeira M."/>
            <person name="Sun J."/>
            <person name="Xi L."/>
            <person name="Castro M.A."/>
            <person name="Vicente V.A."/>
        </authorList>
    </citation>
    <scope>NUCLEOTIDE SEQUENCE [LARGE SCALE GENOMIC DNA]</scope>
    <source>
        <strain evidence="3 4">CBS 269.64</strain>
    </source>
</reference>
<comment type="caution">
    <text evidence="3">The sequence shown here is derived from an EMBL/GenBank/DDBJ whole genome shotgun (WGS) entry which is preliminary data.</text>
</comment>
<evidence type="ECO:0000313" key="4">
    <source>
        <dbReference type="Proteomes" id="UP000185904"/>
    </source>
</evidence>